<evidence type="ECO:0000313" key="2">
    <source>
        <dbReference type="Proteomes" id="UP000076744"/>
    </source>
</evidence>
<gene>
    <name evidence="1" type="ORF">ISF_05478</name>
</gene>
<sequence length="56" mass="6050">MTGVFGRNRGLFVVSFLTAAVTTAAFKYKSDAYRSNEIAQQQRNGYVSVDRSGGGV</sequence>
<name>A0A167UAZ7_CORFA</name>
<protein>
    <submittedName>
        <fullName evidence="1">Uncharacterized protein</fullName>
    </submittedName>
</protein>
<dbReference type="OrthoDB" id="5210410at2759"/>
<proteinExistence type="predicted"/>
<keyword evidence="2" id="KW-1185">Reference proteome</keyword>
<reference evidence="1 2" key="1">
    <citation type="journal article" date="2016" name="Genome Biol. Evol.">
        <title>Divergent and convergent evolution of fungal pathogenicity.</title>
        <authorList>
            <person name="Shang Y."/>
            <person name="Xiao G."/>
            <person name="Zheng P."/>
            <person name="Cen K."/>
            <person name="Zhan S."/>
            <person name="Wang C."/>
        </authorList>
    </citation>
    <scope>NUCLEOTIDE SEQUENCE [LARGE SCALE GENOMIC DNA]</scope>
    <source>
        <strain evidence="1 2">ARSEF 2679</strain>
    </source>
</reference>
<organism evidence="1 2">
    <name type="scientific">Cordyceps fumosorosea (strain ARSEF 2679)</name>
    <name type="common">Isaria fumosorosea</name>
    <dbReference type="NCBI Taxonomy" id="1081104"/>
    <lineage>
        <taxon>Eukaryota</taxon>
        <taxon>Fungi</taxon>
        <taxon>Dikarya</taxon>
        <taxon>Ascomycota</taxon>
        <taxon>Pezizomycotina</taxon>
        <taxon>Sordariomycetes</taxon>
        <taxon>Hypocreomycetidae</taxon>
        <taxon>Hypocreales</taxon>
        <taxon>Cordycipitaceae</taxon>
        <taxon>Cordyceps</taxon>
    </lineage>
</organism>
<comment type="caution">
    <text evidence="1">The sequence shown here is derived from an EMBL/GenBank/DDBJ whole genome shotgun (WGS) entry which is preliminary data.</text>
</comment>
<dbReference type="RefSeq" id="XP_018703654.1">
    <property type="nucleotide sequence ID" value="XM_018849083.1"/>
</dbReference>
<dbReference type="GeneID" id="30021770"/>
<dbReference type="AlphaFoldDB" id="A0A167UAZ7"/>
<dbReference type="Proteomes" id="UP000076744">
    <property type="component" value="Unassembled WGS sequence"/>
</dbReference>
<accession>A0A167UAZ7</accession>
<evidence type="ECO:0000313" key="1">
    <source>
        <dbReference type="EMBL" id="OAA61399.1"/>
    </source>
</evidence>
<dbReference type="EMBL" id="AZHB01000013">
    <property type="protein sequence ID" value="OAA61399.1"/>
    <property type="molecule type" value="Genomic_DNA"/>
</dbReference>